<organism evidence="7 8">
    <name type="scientific">Gordonia terrae C-6</name>
    <dbReference type="NCBI Taxonomy" id="1316928"/>
    <lineage>
        <taxon>Bacteria</taxon>
        <taxon>Bacillati</taxon>
        <taxon>Actinomycetota</taxon>
        <taxon>Actinomycetes</taxon>
        <taxon>Mycobacteriales</taxon>
        <taxon>Gordoniaceae</taxon>
        <taxon>Gordonia</taxon>
    </lineage>
</organism>
<dbReference type="PROSITE" id="PS00092">
    <property type="entry name" value="N6_MTASE"/>
    <property type="match status" value="1"/>
</dbReference>
<dbReference type="GO" id="GO:0032259">
    <property type="term" value="P:methylation"/>
    <property type="evidence" value="ECO:0007669"/>
    <property type="project" value="UniProtKB-KW"/>
</dbReference>
<keyword evidence="4" id="KW-0949">S-adenosyl-L-methionine</keyword>
<keyword evidence="3" id="KW-0808">Transferase</keyword>
<evidence type="ECO:0000256" key="5">
    <source>
        <dbReference type="SAM" id="MobiDB-lite"/>
    </source>
</evidence>
<dbReference type="GO" id="GO:0008170">
    <property type="term" value="F:N-methyltransferase activity"/>
    <property type="evidence" value="ECO:0007669"/>
    <property type="project" value="InterPro"/>
</dbReference>
<feature type="domain" description="DNA methylase N-4/N-6" evidence="6">
    <location>
        <begin position="355"/>
        <end position="459"/>
    </location>
</feature>
<evidence type="ECO:0000313" key="8">
    <source>
        <dbReference type="Proteomes" id="UP000013569"/>
    </source>
</evidence>
<dbReference type="SUPFAM" id="SSF53335">
    <property type="entry name" value="S-adenosyl-L-methionine-dependent methyltransferases"/>
    <property type="match status" value="1"/>
</dbReference>
<gene>
    <name evidence="7" type="ORF">GTC6_05327</name>
</gene>
<sequence>MDNPSELDDLSVEQLVEMIREKTGAGVNLSFPGKANILSVGRRVRPRVQRTRPTYSVGDEKYRDENLILEGDNLQGMASLYREHGRIDLIVADPPYNTGSDFRYNDKWDTNPNDDGLGDPVGVDDPAKHTKWMKFMYPRLQVMMSMLKPTGVLAICIDYRELFHLGQMCDEIFGEKNRIAIINWEKTTAPRSDSGHVTSATEYVLVYAKNESIAQTQRLDRKESSNKRYGNPDRDPGGPWRENNLSARTYSRTNDYAIQSPFTGELHVPPGNRAWAHPKRNVKAWLAEWGTEYVERDIGDGRSKALMVKGGTDEAVPKAVSERARKTLKDQTWPFIWFGMDGQGRPRTKTYLEKVRKGSVPTTYWADDDALPLEIGSTSWDHEESGRSSDGLSELNDIIGQGHGFETVKPLKLIQKIIQIWCPPNGLVLDPFAGSGTTAHAVMSLNLAQDAKRSFIMIEEGSPQNKDSYAKSLTAERLKRVVTGNWAKDDKGYPVPGGFTFKSLTKRVDAETLLLMERDEMIDAVVASHSEGRKVRSVRHIDDKDVYKYLIAQNSDDEGIYLVWNGPDSNTDLTEEVYEECVEEGEKAQLVPRYHVYSRLNLFVTDDVRWYQIPDRILQDFGLDLKHESFSESEN</sequence>
<dbReference type="InterPro" id="IPR029063">
    <property type="entry name" value="SAM-dependent_MTases_sf"/>
</dbReference>
<feature type="region of interest" description="Disordered" evidence="5">
    <location>
        <begin position="216"/>
        <end position="245"/>
    </location>
</feature>
<dbReference type="PATRIC" id="fig|1316928.3.peg.1076"/>
<dbReference type="InterPro" id="IPR002295">
    <property type="entry name" value="N4/N6-MTase_EcoPI_Mod-like"/>
</dbReference>
<keyword evidence="2 7" id="KW-0489">Methyltransferase</keyword>
<evidence type="ECO:0000256" key="2">
    <source>
        <dbReference type="ARBA" id="ARBA00022603"/>
    </source>
</evidence>
<dbReference type="AlphaFoldDB" id="R7YCR0"/>
<dbReference type="Pfam" id="PF01555">
    <property type="entry name" value="N6_N4_Mtase"/>
    <property type="match status" value="2"/>
</dbReference>
<feature type="domain" description="DNA methylase N-4/N-6" evidence="6">
    <location>
        <begin position="87"/>
        <end position="261"/>
    </location>
</feature>
<name>R7YCR0_9ACTN</name>
<protein>
    <submittedName>
        <fullName evidence="7">DNA methylase N-4/N-6 domain protein</fullName>
    </submittedName>
</protein>
<evidence type="ECO:0000256" key="1">
    <source>
        <dbReference type="ARBA" id="ARBA00006594"/>
    </source>
</evidence>
<evidence type="ECO:0000256" key="4">
    <source>
        <dbReference type="ARBA" id="ARBA00022691"/>
    </source>
</evidence>
<accession>R7YCR0</accession>
<dbReference type="OrthoDB" id="9773060at2"/>
<evidence type="ECO:0000259" key="6">
    <source>
        <dbReference type="Pfam" id="PF01555"/>
    </source>
</evidence>
<dbReference type="REBASE" id="66301">
    <property type="entry name" value="M.GteC6ORF5327P"/>
</dbReference>
<dbReference type="InterPro" id="IPR002052">
    <property type="entry name" value="DNA_methylase_N6_adenine_CS"/>
</dbReference>
<dbReference type="Gene3D" id="3.40.50.150">
    <property type="entry name" value="Vaccinia Virus protein VP39"/>
    <property type="match status" value="1"/>
</dbReference>
<evidence type="ECO:0000313" key="7">
    <source>
        <dbReference type="EMBL" id="EON33762.1"/>
    </source>
</evidence>
<evidence type="ECO:0000256" key="3">
    <source>
        <dbReference type="ARBA" id="ARBA00022679"/>
    </source>
</evidence>
<dbReference type="RefSeq" id="WP_010841531.1">
    <property type="nucleotide sequence ID" value="NZ_AQPW01000004.1"/>
</dbReference>
<reference evidence="7 8" key="1">
    <citation type="journal article" date="2013" name="Genome Announc.">
        <title>Draft Genome Sequence of a Benzothiophene-Desulfurizing Bacterium, Gordona terrae Strain C-6.</title>
        <authorList>
            <person name="Wang W."/>
            <person name="Ma T."/>
            <person name="Ren Y."/>
            <person name="Li G."/>
        </authorList>
    </citation>
    <scope>NUCLEOTIDE SEQUENCE [LARGE SCALE GENOMIC DNA]</scope>
    <source>
        <strain evidence="7 8">C-6</strain>
    </source>
</reference>
<dbReference type="InterPro" id="IPR002941">
    <property type="entry name" value="DNA_methylase_N4/N6"/>
</dbReference>
<dbReference type="Proteomes" id="UP000013569">
    <property type="component" value="Unassembled WGS sequence"/>
</dbReference>
<dbReference type="EMBL" id="AQPW01000004">
    <property type="protein sequence ID" value="EON33762.1"/>
    <property type="molecule type" value="Genomic_DNA"/>
</dbReference>
<comment type="caution">
    <text evidence="7">The sequence shown here is derived from an EMBL/GenBank/DDBJ whole genome shotgun (WGS) entry which is preliminary data.</text>
</comment>
<dbReference type="GO" id="GO:0003677">
    <property type="term" value="F:DNA binding"/>
    <property type="evidence" value="ECO:0007669"/>
    <property type="project" value="InterPro"/>
</dbReference>
<comment type="similarity">
    <text evidence="1">Belongs to the N(4)/N(6)-methyltransferase family.</text>
</comment>
<proteinExistence type="inferred from homology"/>
<dbReference type="PRINTS" id="PR00506">
    <property type="entry name" value="D21N6MTFRASE"/>
</dbReference>
<feature type="compositionally biased region" description="Basic and acidic residues" evidence="5">
    <location>
        <begin position="218"/>
        <end position="236"/>
    </location>
</feature>